<evidence type="ECO:0000256" key="1">
    <source>
        <dbReference type="ARBA" id="ARBA00004123"/>
    </source>
</evidence>
<keyword evidence="3" id="KW-0805">Transcription regulation</keyword>
<evidence type="ECO:0000313" key="11">
    <source>
        <dbReference type="Proteomes" id="UP000436088"/>
    </source>
</evidence>
<evidence type="ECO:0000256" key="7">
    <source>
        <dbReference type="SAM" id="MobiDB-lite"/>
    </source>
</evidence>
<dbReference type="FunFam" id="1.10.10.60:FF:000060">
    <property type="entry name" value="MYB transcription factor"/>
    <property type="match status" value="1"/>
</dbReference>
<dbReference type="SUPFAM" id="SSF46689">
    <property type="entry name" value="Homeodomain-like"/>
    <property type="match status" value="1"/>
</dbReference>
<dbReference type="InterPro" id="IPR001005">
    <property type="entry name" value="SANT/Myb"/>
</dbReference>
<sequence>MDRSNKCSSFEPSESRETAKNAACDEKKGLSLNFNGEKGTTNGTKNGYTKLCARGHWRPAEDAKLKHLVAQYGPQNWNLIGEYLEGRSGKSCRLRWFNQLDPRINRRAFSDEEEERLLAAHRLYAKRGQTSGISSQSSDGFVSSIAEEILNSPLIVAPFTTPPAPSCSLCRSEFTGVNLVRRRRRSVRRWCSQRFGRFEIELSAVQKFEPIVVSILKSLKIIFRNFSGIFRAPEDASRATRAAAGRVAVGNRFNRFSTGSDRFDRFQPVRTGLTGLTRFDRSEPV</sequence>
<keyword evidence="5" id="KW-0804">Transcription</keyword>
<evidence type="ECO:0000256" key="5">
    <source>
        <dbReference type="ARBA" id="ARBA00023163"/>
    </source>
</evidence>
<keyword evidence="11" id="KW-1185">Reference proteome</keyword>
<dbReference type="SMART" id="SM00717">
    <property type="entry name" value="SANT"/>
    <property type="match status" value="2"/>
</dbReference>
<reference evidence="10" key="1">
    <citation type="submission" date="2019-09" db="EMBL/GenBank/DDBJ databases">
        <title>Draft genome information of white flower Hibiscus syriacus.</title>
        <authorList>
            <person name="Kim Y.-M."/>
        </authorList>
    </citation>
    <scope>NUCLEOTIDE SEQUENCE [LARGE SCALE GENOMIC DNA]</scope>
    <source>
        <strain evidence="10">YM2019G1</strain>
    </source>
</reference>
<dbReference type="PROSITE" id="PS51294">
    <property type="entry name" value="HTH_MYB"/>
    <property type="match status" value="1"/>
</dbReference>
<feature type="compositionally biased region" description="Polar residues" evidence="7">
    <location>
        <begin position="1"/>
        <end position="12"/>
    </location>
</feature>
<evidence type="ECO:0000256" key="3">
    <source>
        <dbReference type="ARBA" id="ARBA00023015"/>
    </source>
</evidence>
<dbReference type="AlphaFoldDB" id="A0A6A2YZ42"/>
<protein>
    <submittedName>
        <fullName evidence="10">Quinone-oxidoreductase-like protein</fullName>
    </submittedName>
</protein>
<dbReference type="Pfam" id="PF13921">
    <property type="entry name" value="Myb_DNA-bind_6"/>
    <property type="match status" value="1"/>
</dbReference>
<proteinExistence type="predicted"/>
<dbReference type="GO" id="GO:0000981">
    <property type="term" value="F:DNA-binding transcription factor activity, RNA polymerase II-specific"/>
    <property type="evidence" value="ECO:0007669"/>
    <property type="project" value="TreeGrafter"/>
</dbReference>
<keyword evidence="4" id="KW-0238">DNA-binding</keyword>
<feature type="domain" description="Myb-like" evidence="8">
    <location>
        <begin position="54"/>
        <end position="100"/>
    </location>
</feature>
<comment type="subcellular location">
    <subcellularLocation>
        <location evidence="1">Nucleus</location>
    </subcellularLocation>
</comment>
<feature type="compositionally biased region" description="Basic and acidic residues" evidence="7">
    <location>
        <begin position="13"/>
        <end position="22"/>
    </location>
</feature>
<dbReference type="GO" id="GO:0005634">
    <property type="term" value="C:nucleus"/>
    <property type="evidence" value="ECO:0007669"/>
    <property type="project" value="UniProtKB-SubCell"/>
</dbReference>
<name>A0A6A2YZ42_HIBSY</name>
<dbReference type="InterPro" id="IPR009057">
    <property type="entry name" value="Homeodomain-like_sf"/>
</dbReference>
<gene>
    <name evidence="10" type="ORF">F3Y22_tig00111105pilonHSYRG00311</name>
</gene>
<dbReference type="PANTHER" id="PTHR45614">
    <property type="entry name" value="MYB PROTEIN-RELATED"/>
    <property type="match status" value="1"/>
</dbReference>
<comment type="caution">
    <text evidence="10">The sequence shown here is derived from an EMBL/GenBank/DDBJ whole genome shotgun (WGS) entry which is preliminary data.</text>
</comment>
<feature type="domain" description="HTH myb-type" evidence="9">
    <location>
        <begin position="54"/>
        <end position="104"/>
    </location>
</feature>
<feature type="region of interest" description="Disordered" evidence="7">
    <location>
        <begin position="1"/>
        <end position="22"/>
    </location>
</feature>
<evidence type="ECO:0000259" key="9">
    <source>
        <dbReference type="PROSITE" id="PS51294"/>
    </source>
</evidence>
<dbReference type="PANTHER" id="PTHR45614:SF259">
    <property type="entry name" value="MYB DOMAIN PROTEIN 89-RELATED"/>
    <property type="match status" value="1"/>
</dbReference>
<dbReference type="CDD" id="cd00167">
    <property type="entry name" value="SANT"/>
    <property type="match status" value="1"/>
</dbReference>
<dbReference type="InterPro" id="IPR017930">
    <property type="entry name" value="Myb_dom"/>
</dbReference>
<keyword evidence="6" id="KW-0539">Nucleus</keyword>
<dbReference type="Proteomes" id="UP000436088">
    <property type="component" value="Unassembled WGS sequence"/>
</dbReference>
<keyword evidence="2" id="KW-0677">Repeat</keyword>
<dbReference type="GO" id="GO:0000978">
    <property type="term" value="F:RNA polymerase II cis-regulatory region sequence-specific DNA binding"/>
    <property type="evidence" value="ECO:0007669"/>
    <property type="project" value="TreeGrafter"/>
</dbReference>
<organism evidence="10 11">
    <name type="scientific">Hibiscus syriacus</name>
    <name type="common">Rose of Sharon</name>
    <dbReference type="NCBI Taxonomy" id="106335"/>
    <lineage>
        <taxon>Eukaryota</taxon>
        <taxon>Viridiplantae</taxon>
        <taxon>Streptophyta</taxon>
        <taxon>Embryophyta</taxon>
        <taxon>Tracheophyta</taxon>
        <taxon>Spermatophyta</taxon>
        <taxon>Magnoliopsida</taxon>
        <taxon>eudicotyledons</taxon>
        <taxon>Gunneridae</taxon>
        <taxon>Pentapetalae</taxon>
        <taxon>rosids</taxon>
        <taxon>malvids</taxon>
        <taxon>Malvales</taxon>
        <taxon>Malvaceae</taxon>
        <taxon>Malvoideae</taxon>
        <taxon>Hibiscus</taxon>
    </lineage>
</organism>
<evidence type="ECO:0000256" key="4">
    <source>
        <dbReference type="ARBA" id="ARBA00023125"/>
    </source>
</evidence>
<evidence type="ECO:0000256" key="6">
    <source>
        <dbReference type="ARBA" id="ARBA00023242"/>
    </source>
</evidence>
<evidence type="ECO:0000259" key="8">
    <source>
        <dbReference type="PROSITE" id="PS50090"/>
    </source>
</evidence>
<dbReference type="Gene3D" id="1.10.10.60">
    <property type="entry name" value="Homeodomain-like"/>
    <property type="match status" value="1"/>
</dbReference>
<evidence type="ECO:0000256" key="2">
    <source>
        <dbReference type="ARBA" id="ARBA00022737"/>
    </source>
</evidence>
<dbReference type="InterPro" id="IPR050560">
    <property type="entry name" value="MYB_TF"/>
</dbReference>
<dbReference type="EMBL" id="VEPZ02001236">
    <property type="protein sequence ID" value="KAE8684726.1"/>
    <property type="molecule type" value="Genomic_DNA"/>
</dbReference>
<dbReference type="PROSITE" id="PS50090">
    <property type="entry name" value="MYB_LIKE"/>
    <property type="match status" value="1"/>
</dbReference>
<evidence type="ECO:0000313" key="10">
    <source>
        <dbReference type="EMBL" id="KAE8684726.1"/>
    </source>
</evidence>
<accession>A0A6A2YZ42</accession>